<dbReference type="KEGG" id="daer:H9K75_10365"/>
<dbReference type="Proteomes" id="UP000516028">
    <property type="component" value="Chromosome"/>
</dbReference>
<keyword evidence="2" id="KW-1185">Reference proteome</keyword>
<evidence type="ECO:0000313" key="1">
    <source>
        <dbReference type="EMBL" id="QNP50177.1"/>
    </source>
</evidence>
<proteinExistence type="predicted"/>
<name>A0A7H0GPG1_9BURK</name>
<gene>
    <name evidence="1" type="ORF">H9K75_10365</name>
</gene>
<reference evidence="1 2" key="1">
    <citation type="submission" date="2020-08" db="EMBL/GenBank/DDBJ databases">
        <title>Genome sequence of Diaphorobacter aerolatus KACC 16536T.</title>
        <authorList>
            <person name="Hyun D.-W."/>
            <person name="Bae J.-W."/>
        </authorList>
    </citation>
    <scope>NUCLEOTIDE SEQUENCE [LARGE SCALE GENOMIC DNA]</scope>
    <source>
        <strain evidence="1 2">KACC 16536</strain>
    </source>
</reference>
<dbReference type="AlphaFoldDB" id="A0A7H0GPG1"/>
<organism evidence="1 2">
    <name type="scientific">Diaphorobacter aerolatus</name>
    <dbReference type="NCBI Taxonomy" id="1288495"/>
    <lineage>
        <taxon>Bacteria</taxon>
        <taxon>Pseudomonadati</taxon>
        <taxon>Pseudomonadota</taxon>
        <taxon>Betaproteobacteria</taxon>
        <taxon>Burkholderiales</taxon>
        <taxon>Comamonadaceae</taxon>
        <taxon>Diaphorobacter</taxon>
    </lineage>
</organism>
<accession>A0A7H0GPG1</accession>
<dbReference type="EMBL" id="CP060783">
    <property type="protein sequence ID" value="QNP50177.1"/>
    <property type="molecule type" value="Genomic_DNA"/>
</dbReference>
<protein>
    <submittedName>
        <fullName evidence="1">Uncharacterized protein</fullName>
    </submittedName>
</protein>
<evidence type="ECO:0000313" key="2">
    <source>
        <dbReference type="Proteomes" id="UP000516028"/>
    </source>
</evidence>
<dbReference type="RefSeq" id="WP_187725706.1">
    <property type="nucleotide sequence ID" value="NZ_CP060783.1"/>
</dbReference>
<sequence>MPLDDFHTVIKEALMEGNRRLSARSSLLDAVLQVATGGWDPSDTDTINEASVKEAYDTILALTRKNFGTFVHFYRKEIKNPLLGSGERGTFSTGVPPFLEAAQQIVSENARPRLTKLLRLHLGEALNASPTALEQTSDTNLTGTS</sequence>